<dbReference type="Proteomes" id="UP000286246">
    <property type="component" value="Unassembled WGS sequence"/>
</dbReference>
<proteinExistence type="predicted"/>
<keyword evidence="2" id="KW-1185">Reference proteome</keyword>
<sequence length="53" mass="5958">MLTFDSPDKDYDTILVSLSTLYLEKRSSYALLLNSVDLNPVGIIAAHNRCKLE</sequence>
<accession>A0A420BLJ4</accession>
<name>A0A420BLJ4_SPHD1</name>
<reference evidence="1 2" key="1">
    <citation type="submission" date="2018-09" db="EMBL/GenBank/DDBJ databases">
        <title>Genomic Encyclopedia of Type Strains, Phase III (KMG-III): the genomes of soil and plant-associated and newly described type strains.</title>
        <authorList>
            <person name="Whitman W."/>
        </authorList>
    </citation>
    <scope>NUCLEOTIDE SEQUENCE [LARGE SCALE GENOMIC DNA]</scope>
    <source>
        <strain evidence="1 2">CECT 7938</strain>
    </source>
</reference>
<evidence type="ECO:0000313" key="1">
    <source>
        <dbReference type="EMBL" id="RKE57550.1"/>
    </source>
</evidence>
<evidence type="ECO:0000313" key="2">
    <source>
        <dbReference type="Proteomes" id="UP000286246"/>
    </source>
</evidence>
<protein>
    <submittedName>
        <fullName evidence="1">Uncharacterized protein</fullName>
    </submittedName>
</protein>
<comment type="caution">
    <text evidence="1">The sequence shown here is derived from an EMBL/GenBank/DDBJ whole genome shotgun (WGS) entry which is preliminary data.</text>
</comment>
<organism evidence="1 2">
    <name type="scientific">Sphingobacterium detergens</name>
    <dbReference type="NCBI Taxonomy" id="1145106"/>
    <lineage>
        <taxon>Bacteria</taxon>
        <taxon>Pseudomonadati</taxon>
        <taxon>Bacteroidota</taxon>
        <taxon>Sphingobacteriia</taxon>
        <taxon>Sphingobacteriales</taxon>
        <taxon>Sphingobacteriaceae</taxon>
        <taxon>Sphingobacterium</taxon>
    </lineage>
</organism>
<gene>
    <name evidence="1" type="ORF">DFQ12_2438</name>
</gene>
<dbReference type="EMBL" id="RAPY01000001">
    <property type="protein sequence ID" value="RKE57550.1"/>
    <property type="molecule type" value="Genomic_DNA"/>
</dbReference>
<dbReference type="AlphaFoldDB" id="A0A420BLJ4"/>